<dbReference type="RefSeq" id="WP_077720541.1">
    <property type="nucleotide sequence ID" value="NZ_CP019699.1"/>
</dbReference>
<dbReference type="FunFam" id="3.40.605.10:FF:000007">
    <property type="entry name" value="NAD/NADP-dependent betaine aldehyde dehydrogenase"/>
    <property type="match status" value="1"/>
</dbReference>
<evidence type="ECO:0000256" key="5">
    <source>
        <dbReference type="PROSITE-ProRule" id="PRU10007"/>
    </source>
</evidence>
<organism evidence="8 9">
    <name type="scientific">Novibacillus thermophilus</name>
    <dbReference type="NCBI Taxonomy" id="1471761"/>
    <lineage>
        <taxon>Bacteria</taxon>
        <taxon>Bacillati</taxon>
        <taxon>Bacillota</taxon>
        <taxon>Bacilli</taxon>
        <taxon>Bacillales</taxon>
        <taxon>Thermoactinomycetaceae</taxon>
        <taxon>Novibacillus</taxon>
    </lineage>
</organism>
<dbReference type="KEGG" id="ntr:B0W44_13865"/>
<evidence type="ECO:0000256" key="4">
    <source>
        <dbReference type="ARBA" id="ARBA00049194"/>
    </source>
</evidence>
<dbReference type="InterPro" id="IPR016161">
    <property type="entry name" value="Ald_DH/histidinol_DH"/>
</dbReference>
<evidence type="ECO:0000256" key="3">
    <source>
        <dbReference type="ARBA" id="ARBA00024226"/>
    </source>
</evidence>
<dbReference type="InterPro" id="IPR015590">
    <property type="entry name" value="Aldehyde_DH_dom"/>
</dbReference>
<feature type="active site" evidence="5">
    <location>
        <position position="244"/>
    </location>
</feature>
<proteinExistence type="inferred from homology"/>
<accession>A0A1U9K9D1</accession>
<evidence type="ECO:0000256" key="2">
    <source>
        <dbReference type="ARBA" id="ARBA00023002"/>
    </source>
</evidence>
<name>A0A1U9K9D1_9BACL</name>
<dbReference type="PROSITE" id="PS00070">
    <property type="entry name" value="ALDEHYDE_DEHYDR_CYS"/>
    <property type="match status" value="1"/>
</dbReference>
<dbReference type="GO" id="GO:0004029">
    <property type="term" value="F:aldehyde dehydrogenase (NAD+) activity"/>
    <property type="evidence" value="ECO:0007669"/>
    <property type="project" value="UniProtKB-EC"/>
</dbReference>
<dbReference type="SUPFAM" id="SSF53720">
    <property type="entry name" value="ALDH-like"/>
    <property type="match status" value="1"/>
</dbReference>
<gene>
    <name evidence="8" type="ORF">B0W44_13865</name>
</gene>
<dbReference type="STRING" id="1471761.B0W44_13865"/>
<dbReference type="Gene3D" id="3.40.605.10">
    <property type="entry name" value="Aldehyde Dehydrogenase, Chain A, domain 1"/>
    <property type="match status" value="1"/>
</dbReference>
<sequence>MTQLFISGQWVEGEGDERKIVNPANGDVIDAVRDATPDQVSDAISAALNAFERTDWATNVKRRIDVLRRTADAVHQRADEIARIETENTGKPIREARLDVEDSITCLHYYADLVENRTPWTKTMPDGTTSRVVEEPVGVTGLIVPWNFPLLLAVWKLAPALAAGNTVILKPSELTPLSIARLTDLLHASGLPEGAFNLVLGGGEVGQGIVRDPRVDKVSFTGSVATGQAVYAQCAETLKRVSLELGGKSPLIIFDDIDLDHAAEWMMFGSFFNQGEVCVAASRILVHERIFKPFTERLIQRAQNINIGDPLSEETELGPLVSASHLAKVQSYVEIGKHEGARCLFGGEALEQKPGYFFQPTVFVDVKQDMRIVQEEIFGPVATVQPFQHEEEAIALANGTKYGLAAGILTNDTDRAERVASQIKAGTIWINGYHTPYVEAPWGGFKFSGMGRELGPHGLAHYVEYKHVNARPKFDQLGWYSS</sequence>
<evidence type="ECO:0000256" key="6">
    <source>
        <dbReference type="RuleBase" id="RU003345"/>
    </source>
</evidence>
<dbReference type="OrthoDB" id="9762913at2"/>
<dbReference type="Gene3D" id="3.40.309.10">
    <property type="entry name" value="Aldehyde Dehydrogenase, Chain A, domain 2"/>
    <property type="match status" value="1"/>
</dbReference>
<dbReference type="InterPro" id="IPR029510">
    <property type="entry name" value="Ald_DH_CS_GLU"/>
</dbReference>
<dbReference type="PANTHER" id="PTHR42804:SF1">
    <property type="entry name" value="ALDEHYDE DEHYDROGENASE-RELATED"/>
    <property type="match status" value="1"/>
</dbReference>
<dbReference type="AlphaFoldDB" id="A0A1U9K9D1"/>
<dbReference type="PROSITE" id="PS00687">
    <property type="entry name" value="ALDEHYDE_DEHYDR_GLU"/>
    <property type="match status" value="1"/>
</dbReference>
<comment type="catalytic activity">
    <reaction evidence="4">
        <text>an aldehyde + NAD(+) + H2O = a carboxylate + NADH + 2 H(+)</text>
        <dbReference type="Rhea" id="RHEA:16185"/>
        <dbReference type="ChEBI" id="CHEBI:15377"/>
        <dbReference type="ChEBI" id="CHEBI:15378"/>
        <dbReference type="ChEBI" id="CHEBI:17478"/>
        <dbReference type="ChEBI" id="CHEBI:29067"/>
        <dbReference type="ChEBI" id="CHEBI:57540"/>
        <dbReference type="ChEBI" id="CHEBI:57945"/>
        <dbReference type="EC" id="1.2.1.3"/>
    </reaction>
</comment>
<dbReference type="InterPro" id="IPR016162">
    <property type="entry name" value="Ald_DH_N"/>
</dbReference>
<keyword evidence="9" id="KW-1185">Reference proteome</keyword>
<dbReference type="PANTHER" id="PTHR42804">
    <property type="entry name" value="ALDEHYDE DEHYDROGENASE"/>
    <property type="match status" value="1"/>
</dbReference>
<evidence type="ECO:0000256" key="1">
    <source>
        <dbReference type="ARBA" id="ARBA00009986"/>
    </source>
</evidence>
<dbReference type="FunFam" id="3.40.309.10:FF:000012">
    <property type="entry name" value="Betaine aldehyde dehydrogenase"/>
    <property type="match status" value="1"/>
</dbReference>
<dbReference type="Proteomes" id="UP000188603">
    <property type="component" value="Chromosome"/>
</dbReference>
<dbReference type="Pfam" id="PF00171">
    <property type="entry name" value="Aldedh"/>
    <property type="match status" value="1"/>
</dbReference>
<evidence type="ECO:0000313" key="8">
    <source>
        <dbReference type="EMBL" id="AQS56677.1"/>
    </source>
</evidence>
<evidence type="ECO:0000259" key="7">
    <source>
        <dbReference type="Pfam" id="PF00171"/>
    </source>
</evidence>
<keyword evidence="2 6" id="KW-0560">Oxidoreductase</keyword>
<evidence type="ECO:0000313" key="9">
    <source>
        <dbReference type="Proteomes" id="UP000188603"/>
    </source>
</evidence>
<reference evidence="8 9" key="1">
    <citation type="journal article" date="2015" name="Int. J. Syst. Evol. Microbiol.">
        <title>Novibacillus thermophilus gen. nov., sp. nov., a Gram-staining-negative and moderately thermophilic member of the family Thermoactinomycetaceae.</title>
        <authorList>
            <person name="Yang G."/>
            <person name="Chen J."/>
            <person name="Zhou S."/>
        </authorList>
    </citation>
    <scope>NUCLEOTIDE SEQUENCE [LARGE SCALE GENOMIC DNA]</scope>
    <source>
        <strain evidence="8 9">SG-1</strain>
    </source>
</reference>
<dbReference type="EMBL" id="CP019699">
    <property type="protein sequence ID" value="AQS56677.1"/>
    <property type="molecule type" value="Genomic_DNA"/>
</dbReference>
<feature type="domain" description="Aldehyde dehydrogenase" evidence="7">
    <location>
        <begin position="10"/>
        <end position="468"/>
    </location>
</feature>
<dbReference type="InterPro" id="IPR016160">
    <property type="entry name" value="Ald_DH_CS_CYS"/>
</dbReference>
<comment type="similarity">
    <text evidence="1 6">Belongs to the aldehyde dehydrogenase family.</text>
</comment>
<dbReference type="InterPro" id="IPR016163">
    <property type="entry name" value="Ald_DH_C"/>
</dbReference>
<dbReference type="EC" id="1.2.1.3" evidence="3"/>
<protein>
    <recommendedName>
        <fullName evidence="3">aldehyde dehydrogenase (NAD(+))</fullName>
        <ecNumber evidence="3">1.2.1.3</ecNumber>
    </recommendedName>
</protein>